<name>A0A2G8TJF4_9BURK</name>
<feature type="region of interest" description="Disordered" evidence="1">
    <location>
        <begin position="228"/>
        <end position="250"/>
    </location>
</feature>
<dbReference type="Proteomes" id="UP000230390">
    <property type="component" value="Unassembled WGS sequence"/>
</dbReference>
<evidence type="ECO:0000313" key="3">
    <source>
        <dbReference type="Proteomes" id="UP000230390"/>
    </source>
</evidence>
<dbReference type="EMBL" id="PDOC01000002">
    <property type="protein sequence ID" value="PIL46079.1"/>
    <property type="molecule type" value="Genomic_DNA"/>
</dbReference>
<reference evidence="2 3" key="1">
    <citation type="submission" date="2017-10" db="EMBL/GenBank/DDBJ databases">
        <title>Massilia psychrophilum sp. nov., a novel purple-pigmented bacterium isolated from Tianshan glacier, Xinjiang Municipality, China.</title>
        <authorList>
            <person name="Wang H."/>
        </authorList>
    </citation>
    <scope>NUCLEOTIDE SEQUENCE [LARGE SCALE GENOMIC DNA]</scope>
    <source>
        <strain evidence="2 3">JCM 30074</strain>
    </source>
</reference>
<dbReference type="RefSeq" id="WP_099786968.1">
    <property type="nucleotide sequence ID" value="NZ_JBHLYV010000001.1"/>
</dbReference>
<dbReference type="AlphaFoldDB" id="A0A2G8TJF4"/>
<feature type="region of interest" description="Disordered" evidence="1">
    <location>
        <begin position="177"/>
        <end position="196"/>
    </location>
</feature>
<evidence type="ECO:0000313" key="2">
    <source>
        <dbReference type="EMBL" id="PIL46079.1"/>
    </source>
</evidence>
<sequence>MFIKSIDTTASVDAATRAVSNLRPEGSVEVRGFLDALFGTWKFDFGRPPSTRGVGLLDFYTPPAPEPTEDERLSAVSKLQAWECAGPLCGNSIDLFIKIWTEHGAWLQGHLDANPNLFYWMLGTLILDHSDRKFGHSVVSAGQILISLYASADRDWIEYSDNKLAYLGGQQAAINRSRRNGGKATGETRKLQGSETKAEIHRMATALLLTKEKREIAGIITQKVGKSKSTVHEALQSHPSGKWRKDPPAS</sequence>
<organism evidence="2 3">
    <name type="scientific">Massilia eurypsychrophila</name>
    <dbReference type="NCBI Taxonomy" id="1485217"/>
    <lineage>
        <taxon>Bacteria</taxon>
        <taxon>Pseudomonadati</taxon>
        <taxon>Pseudomonadota</taxon>
        <taxon>Betaproteobacteria</taxon>
        <taxon>Burkholderiales</taxon>
        <taxon>Oxalobacteraceae</taxon>
        <taxon>Telluria group</taxon>
        <taxon>Massilia</taxon>
    </lineage>
</organism>
<gene>
    <name evidence="2" type="ORF">CR105_03015</name>
</gene>
<evidence type="ECO:0000256" key="1">
    <source>
        <dbReference type="SAM" id="MobiDB-lite"/>
    </source>
</evidence>
<keyword evidence="3" id="KW-1185">Reference proteome</keyword>
<accession>A0A2G8TJF4</accession>
<proteinExistence type="predicted"/>
<feature type="compositionally biased region" description="Basic and acidic residues" evidence="1">
    <location>
        <begin position="186"/>
        <end position="196"/>
    </location>
</feature>
<protein>
    <submittedName>
        <fullName evidence="2">Uncharacterized protein</fullName>
    </submittedName>
</protein>
<comment type="caution">
    <text evidence="2">The sequence shown here is derived from an EMBL/GenBank/DDBJ whole genome shotgun (WGS) entry which is preliminary data.</text>
</comment>